<feature type="region of interest" description="Disordered" evidence="2">
    <location>
        <begin position="810"/>
        <end position="832"/>
    </location>
</feature>
<feature type="signal peptide" evidence="4">
    <location>
        <begin position="1"/>
        <end position="17"/>
    </location>
</feature>
<dbReference type="InterPro" id="IPR009880">
    <property type="entry name" value="Glyoxal_oxidase_N"/>
</dbReference>
<dbReference type="CDD" id="cd02851">
    <property type="entry name" value="E_set_GO_C"/>
    <property type="match status" value="1"/>
</dbReference>
<dbReference type="STRING" id="181874.A0A409YM57"/>
<protein>
    <recommendedName>
        <fullName evidence="9">Galactose oxidase-like Early set domain-containing protein</fullName>
    </recommendedName>
</protein>
<keyword evidence="8" id="KW-1185">Reference proteome</keyword>
<dbReference type="SUPFAM" id="SSF50965">
    <property type="entry name" value="Galactose oxidase, central domain"/>
    <property type="match status" value="1"/>
</dbReference>
<feature type="transmembrane region" description="Helical" evidence="3">
    <location>
        <begin position="658"/>
        <end position="680"/>
    </location>
</feature>
<feature type="region of interest" description="Disordered" evidence="2">
    <location>
        <begin position="334"/>
        <end position="355"/>
    </location>
</feature>
<evidence type="ECO:0000259" key="5">
    <source>
        <dbReference type="Pfam" id="PF07250"/>
    </source>
</evidence>
<dbReference type="Pfam" id="PF09118">
    <property type="entry name" value="GO-like_E_set"/>
    <property type="match status" value="1"/>
</dbReference>
<dbReference type="AlphaFoldDB" id="A0A409YM57"/>
<dbReference type="Gene3D" id="2.130.10.80">
    <property type="entry name" value="Galactose oxidase/kelch, beta-propeller"/>
    <property type="match status" value="1"/>
</dbReference>
<evidence type="ECO:0000256" key="1">
    <source>
        <dbReference type="ARBA" id="ARBA00022729"/>
    </source>
</evidence>
<keyword evidence="3" id="KW-0812">Transmembrane</keyword>
<gene>
    <name evidence="7" type="ORF">CVT24_010760</name>
</gene>
<feature type="domain" description="Galactose oxidase-like Early set" evidence="6">
    <location>
        <begin position="489"/>
        <end position="595"/>
    </location>
</feature>
<dbReference type="InterPro" id="IPR013783">
    <property type="entry name" value="Ig-like_fold"/>
</dbReference>
<evidence type="ECO:0008006" key="9">
    <source>
        <dbReference type="Google" id="ProtNLM"/>
    </source>
</evidence>
<evidence type="ECO:0000256" key="4">
    <source>
        <dbReference type="SAM" id="SignalP"/>
    </source>
</evidence>
<dbReference type="EMBL" id="NHTK01000984">
    <property type="protein sequence ID" value="PPR04163.1"/>
    <property type="molecule type" value="Genomic_DNA"/>
</dbReference>
<dbReference type="OrthoDB" id="2019572at2759"/>
<evidence type="ECO:0000256" key="2">
    <source>
        <dbReference type="SAM" id="MobiDB-lite"/>
    </source>
</evidence>
<feature type="compositionally biased region" description="Low complexity" evidence="2">
    <location>
        <begin position="634"/>
        <end position="647"/>
    </location>
</feature>
<feature type="domain" description="Glyoxal oxidase N-terminal" evidence="5">
    <location>
        <begin position="195"/>
        <end position="483"/>
    </location>
</feature>
<evidence type="ECO:0000313" key="8">
    <source>
        <dbReference type="Proteomes" id="UP000284842"/>
    </source>
</evidence>
<reference evidence="7 8" key="1">
    <citation type="journal article" date="2018" name="Evol. Lett.">
        <title>Horizontal gene cluster transfer increased hallucinogenic mushroom diversity.</title>
        <authorList>
            <person name="Reynolds H.T."/>
            <person name="Vijayakumar V."/>
            <person name="Gluck-Thaler E."/>
            <person name="Korotkin H.B."/>
            <person name="Matheny P.B."/>
            <person name="Slot J.C."/>
        </authorList>
    </citation>
    <scope>NUCLEOTIDE SEQUENCE [LARGE SCALE GENOMIC DNA]</scope>
    <source>
        <strain evidence="7 8">2629</strain>
    </source>
</reference>
<keyword evidence="1 4" id="KW-0732">Signal</keyword>
<dbReference type="PANTHER" id="PTHR32208">
    <property type="entry name" value="SECRETED PROTEIN-RELATED"/>
    <property type="match status" value="1"/>
</dbReference>
<dbReference type="InterPro" id="IPR014756">
    <property type="entry name" value="Ig_E-set"/>
</dbReference>
<feature type="compositionally biased region" description="Polar residues" evidence="2">
    <location>
        <begin position="607"/>
        <end position="616"/>
    </location>
</feature>
<dbReference type="InterPro" id="IPR037293">
    <property type="entry name" value="Gal_Oxidase_central_sf"/>
</dbReference>
<sequence length="832" mass="88324">MLGAALLLGGSVLLAGAVSPNGFEDGGTTQVSALMMFLGNENSVYILDKAEANAAQVKGHPAWGAVWDIQSRTSVVQDIRTNSFCASGMHLPNGSFVSFGGNDAVGPAQAHGSQKNPDGQTGAWDSQYQDFDGRKAIRVVKPCTISDDLNAGDCAWFDDPTQLAMKKFRWYSAVEPTGDGEIVIIGGFVTGGYINRWLPNTDPTFEGGGAEPTFEFFPARDGEPQILNFLVQTSGLNAYAHTYLMPSGRMFLQANLSTVIWDFNSNQETPLPPMPNGVVRVYPASGATAMLPLTPANNYEPTMIFCGGSDMEDEMWGDYWRPRFDTWTYPASKDCQRITPEPQDGSTPAYIQDDDMPDVGRTMGQFIALPTGKYLLINGGEFGTAGYAASGTPNTPLDQMPFGVSLAAGPVFKPALYDPTAPQGKRWSQDNLTASTIPRLYHSTAVLLPDASVLIAGSNPNPDVNLNTYFPTEYRAEVYFPYYFSAPVRPSPQNVPKTLSYGGDYFNITIPGSSYTGAANDAADSATVVLVRGGFSTHGMQMGQRYLQLNNTYTVNSDSSITLHVAQLPPNPNLFQPGPALLFVNIHEVPSNGTLLIIGNGQIGKQPTAAASTLPDNTRLDNVQGGKDGTAGTNGNPSSSSGDQNGNDSEKGSSKIPLIAGLAGGAALLLAMAAITVAIVRRKRGASRGGSMAEFSRIDVPSESGLPHSTTSPWAQHNASAVALVPSVTSKEPYHDVDDNWRSSMGPVGTGAPFVGGYRDDAAGHFRDSMHSGTSSVVDPYMTGGAPQRDFYDPYNHSNAGSAVNLTQTTSNAGGLANQAASRPAQQTYPPF</sequence>
<proteinExistence type="predicted"/>
<evidence type="ECO:0000259" key="6">
    <source>
        <dbReference type="Pfam" id="PF09118"/>
    </source>
</evidence>
<feature type="region of interest" description="Disordered" evidence="2">
    <location>
        <begin position="607"/>
        <end position="652"/>
    </location>
</feature>
<keyword evidence="3" id="KW-1133">Transmembrane helix</keyword>
<dbReference type="Gene3D" id="2.60.40.10">
    <property type="entry name" value="Immunoglobulins"/>
    <property type="match status" value="1"/>
</dbReference>
<feature type="chain" id="PRO_5019078517" description="Galactose oxidase-like Early set domain-containing protein" evidence="4">
    <location>
        <begin position="18"/>
        <end position="832"/>
    </location>
</feature>
<name>A0A409YM57_9AGAR</name>
<dbReference type="PANTHER" id="PTHR32208:SF21">
    <property type="entry name" value="LOW QUALITY PROTEIN: ALDEHYDE OXIDASE GLOX-LIKE"/>
    <property type="match status" value="1"/>
</dbReference>
<dbReference type="InterPro" id="IPR015202">
    <property type="entry name" value="GO-like_E_set"/>
</dbReference>
<dbReference type="InParanoid" id="A0A409YM57"/>
<organism evidence="7 8">
    <name type="scientific">Panaeolus cyanescens</name>
    <dbReference type="NCBI Taxonomy" id="181874"/>
    <lineage>
        <taxon>Eukaryota</taxon>
        <taxon>Fungi</taxon>
        <taxon>Dikarya</taxon>
        <taxon>Basidiomycota</taxon>
        <taxon>Agaricomycotina</taxon>
        <taxon>Agaricomycetes</taxon>
        <taxon>Agaricomycetidae</taxon>
        <taxon>Agaricales</taxon>
        <taxon>Agaricineae</taxon>
        <taxon>Galeropsidaceae</taxon>
        <taxon>Panaeolus</taxon>
    </lineage>
</organism>
<accession>A0A409YM57</accession>
<keyword evidence="3" id="KW-0472">Membrane</keyword>
<dbReference type="InterPro" id="IPR011043">
    <property type="entry name" value="Gal_Oxase/kelch_b-propeller"/>
</dbReference>
<comment type="caution">
    <text evidence="7">The sequence shown here is derived from an EMBL/GenBank/DDBJ whole genome shotgun (WGS) entry which is preliminary data.</text>
</comment>
<evidence type="ECO:0000313" key="7">
    <source>
        <dbReference type="EMBL" id="PPR04163.1"/>
    </source>
</evidence>
<dbReference type="Pfam" id="PF07250">
    <property type="entry name" value="Glyoxal_oxid_N"/>
    <property type="match status" value="1"/>
</dbReference>
<dbReference type="Proteomes" id="UP000284842">
    <property type="component" value="Unassembled WGS sequence"/>
</dbReference>
<evidence type="ECO:0000256" key="3">
    <source>
        <dbReference type="SAM" id="Phobius"/>
    </source>
</evidence>
<dbReference type="SUPFAM" id="SSF81296">
    <property type="entry name" value="E set domains"/>
    <property type="match status" value="1"/>
</dbReference>